<organism evidence="1 2">
    <name type="scientific">Nesidiocoris tenuis</name>
    <dbReference type="NCBI Taxonomy" id="355587"/>
    <lineage>
        <taxon>Eukaryota</taxon>
        <taxon>Metazoa</taxon>
        <taxon>Ecdysozoa</taxon>
        <taxon>Arthropoda</taxon>
        <taxon>Hexapoda</taxon>
        <taxon>Insecta</taxon>
        <taxon>Pterygota</taxon>
        <taxon>Neoptera</taxon>
        <taxon>Paraneoptera</taxon>
        <taxon>Hemiptera</taxon>
        <taxon>Heteroptera</taxon>
        <taxon>Panheteroptera</taxon>
        <taxon>Cimicomorpha</taxon>
        <taxon>Miridae</taxon>
        <taxon>Dicyphina</taxon>
        <taxon>Nesidiocoris</taxon>
    </lineage>
</organism>
<dbReference type="Proteomes" id="UP001307889">
    <property type="component" value="Chromosome 6"/>
</dbReference>
<dbReference type="EMBL" id="AP028914">
    <property type="protein sequence ID" value="BES95676.1"/>
    <property type="molecule type" value="Genomic_DNA"/>
</dbReference>
<reference evidence="1 2" key="1">
    <citation type="submission" date="2023-09" db="EMBL/GenBank/DDBJ databases">
        <title>Nesidiocoris tenuis whole genome shotgun sequence.</title>
        <authorList>
            <person name="Shibata T."/>
            <person name="Shimoda M."/>
            <person name="Kobayashi T."/>
            <person name="Uehara T."/>
        </authorList>
    </citation>
    <scope>NUCLEOTIDE SEQUENCE [LARGE SCALE GENOMIC DNA]</scope>
    <source>
        <strain evidence="1 2">Japan</strain>
    </source>
</reference>
<keyword evidence="2" id="KW-1185">Reference proteome</keyword>
<name>A0ABN7AU01_9HEMI</name>
<dbReference type="InterPro" id="IPR029131">
    <property type="entry name" value="HAUS5"/>
</dbReference>
<evidence type="ECO:0000313" key="2">
    <source>
        <dbReference type="Proteomes" id="UP001307889"/>
    </source>
</evidence>
<dbReference type="Pfam" id="PF14817">
    <property type="entry name" value="HAUS5"/>
    <property type="match status" value="1"/>
</dbReference>
<evidence type="ECO:0000313" key="1">
    <source>
        <dbReference type="EMBL" id="BES95676.1"/>
    </source>
</evidence>
<sequence length="536" mass="61288">MDKQLLKWAQDMGYPGADAEEFRNNVHKLIRPTMKPVWAHILRHVRPADEVSKVKKQLLVYKHSVEGNSTEQPLEKLESVEDYNAFLNKKQLRADIDILTQKIALSKPYSSPEKSASKIAAGHSTARGKIEKYRTLVAFRKKLEREGEFFKNASSVLEMLQKPSYTSKRDQLRDDDWDLKVTKLCEMVNTDPQTDPRIEMLKSSFEITLPPLISASDKHAKFVRSMQEYNISCYQNIALLREKRDELLRKLETETTALIDELSNSDNVSDQAKACMVKKTVAQIRTEGEQMFLRGQIEEDKNSTLDRSLTMSYVEIACQADRVDQLIAEKYEECLPFYTSFPTEKLPELRQQLLAEMKMFSEKETSECVPYALRMKELSELVDEIYETPPHLLKKMSSETPFEVAQALAISQLRSIQMKHSAAQEAKQFDKLKLSHVKVVNTPTEIISSVQKAVDGRKLVNSEALVQIDRLATEGEECITNAKSYMNAWGSCLLTETAPLSSSYFELLELLKSDEIAVLKPEVRNNVIKKTLNVNF</sequence>
<gene>
    <name evidence="1" type="ORF">NTJ_08484</name>
</gene>
<proteinExistence type="predicted"/>
<accession>A0ABN7AU01</accession>
<protein>
    <recommendedName>
        <fullName evidence="3">HAUS augmin-like complex subunit 6 N-terminal domain-containing protein</fullName>
    </recommendedName>
</protein>
<evidence type="ECO:0008006" key="3">
    <source>
        <dbReference type="Google" id="ProtNLM"/>
    </source>
</evidence>